<feature type="domain" description="EGF-like" evidence="19">
    <location>
        <begin position="1248"/>
        <end position="1284"/>
    </location>
</feature>
<dbReference type="FunFam" id="2.10.70.10:FF:000064">
    <property type="entry name" value="Fibulin 7"/>
    <property type="match status" value="1"/>
</dbReference>
<feature type="disulfide bond" evidence="17">
    <location>
        <begin position="1575"/>
        <end position="1602"/>
    </location>
</feature>
<dbReference type="GO" id="GO:0007219">
    <property type="term" value="P:Notch signaling pathway"/>
    <property type="evidence" value="ECO:0007669"/>
    <property type="project" value="UniProtKB-KW"/>
</dbReference>
<dbReference type="FunFam" id="2.10.25.10:FF:000230">
    <property type="entry name" value="Delta-like protein"/>
    <property type="match status" value="1"/>
</dbReference>
<evidence type="ECO:0000259" key="19">
    <source>
        <dbReference type="PROSITE" id="PS50026"/>
    </source>
</evidence>
<dbReference type="PROSITE" id="PS01187">
    <property type="entry name" value="EGF_CA"/>
    <property type="match status" value="1"/>
</dbReference>
<dbReference type="InterPro" id="IPR013032">
    <property type="entry name" value="EGF-like_CS"/>
</dbReference>
<feature type="domain" description="Sushi" evidence="22">
    <location>
        <begin position="2194"/>
        <end position="2251"/>
    </location>
</feature>
<dbReference type="PROSITE" id="PS00010">
    <property type="entry name" value="ASX_HYDROXYL"/>
    <property type="match status" value="4"/>
</dbReference>
<feature type="disulfide bond" evidence="16">
    <location>
        <begin position="1198"/>
        <end position="1207"/>
    </location>
</feature>
<evidence type="ECO:0000256" key="15">
    <source>
        <dbReference type="ARBA" id="ARBA00023180"/>
    </source>
</evidence>
<evidence type="ECO:0000259" key="20">
    <source>
        <dbReference type="PROSITE" id="PS50234"/>
    </source>
</evidence>
<keyword evidence="4" id="KW-0964">Secreted</keyword>
<dbReference type="InterPro" id="IPR000152">
    <property type="entry name" value="EGF-type_Asp/Asn_hydroxyl_site"/>
</dbReference>
<comment type="caution">
    <text evidence="24">The sequence shown here is derived from an EMBL/GenBank/DDBJ whole genome shotgun (WGS) entry which is preliminary data.</text>
</comment>
<dbReference type="SUPFAM" id="SSF49899">
    <property type="entry name" value="Concanavalin A-like lectins/glucanases"/>
    <property type="match status" value="1"/>
</dbReference>
<feature type="signal peptide" evidence="18">
    <location>
        <begin position="1"/>
        <end position="25"/>
    </location>
</feature>
<evidence type="ECO:0000256" key="17">
    <source>
        <dbReference type="PROSITE-ProRule" id="PRU00302"/>
    </source>
</evidence>
<feature type="domain" description="EGF-like" evidence="19">
    <location>
        <begin position="1210"/>
        <end position="1246"/>
    </location>
</feature>
<feature type="chain" id="PRO_5043050618" description="Sushi von willebrand factor type a protein" evidence="18">
    <location>
        <begin position="26"/>
        <end position="2444"/>
    </location>
</feature>
<feature type="domain" description="EGF-like" evidence="19">
    <location>
        <begin position="1134"/>
        <end position="1170"/>
    </location>
</feature>
<feature type="domain" description="Sushi" evidence="22">
    <location>
        <begin position="2135"/>
        <end position="2193"/>
    </location>
</feature>
<evidence type="ECO:0000256" key="16">
    <source>
        <dbReference type="PROSITE-ProRule" id="PRU00076"/>
    </source>
</evidence>
<dbReference type="Gene3D" id="3.40.50.410">
    <property type="entry name" value="von Willebrand factor, type A domain"/>
    <property type="match status" value="1"/>
</dbReference>
<dbReference type="FunFam" id="2.10.50.10:FF:000032">
    <property type="entry name" value="Uncharacterized protein, isoform A"/>
    <property type="match status" value="1"/>
</dbReference>
<dbReference type="InterPro" id="IPR030476">
    <property type="entry name" value="Pentaxin_CS"/>
</dbReference>
<dbReference type="GO" id="GO:0042063">
    <property type="term" value="P:gliogenesis"/>
    <property type="evidence" value="ECO:0007669"/>
    <property type="project" value="UniProtKB-ARBA"/>
</dbReference>
<dbReference type="Pfam" id="PF00008">
    <property type="entry name" value="EGF"/>
    <property type="match status" value="3"/>
</dbReference>
<feature type="disulfide bond" evidence="17">
    <location>
        <begin position="1934"/>
        <end position="1961"/>
    </location>
</feature>
<dbReference type="GO" id="GO:0005509">
    <property type="term" value="F:calcium ion binding"/>
    <property type="evidence" value="ECO:0007669"/>
    <property type="project" value="InterPro"/>
</dbReference>
<feature type="domain" description="EGF-like" evidence="19">
    <location>
        <begin position="1096"/>
        <end position="1132"/>
    </location>
</feature>
<keyword evidence="8 18" id="KW-0732">Signal</keyword>
<evidence type="ECO:0000256" key="3">
    <source>
        <dbReference type="ARBA" id="ARBA00022473"/>
    </source>
</evidence>
<dbReference type="InterPro" id="IPR000742">
    <property type="entry name" value="EGF"/>
</dbReference>
<dbReference type="Pfam" id="PF07699">
    <property type="entry name" value="Ephrin_rec_like"/>
    <property type="match status" value="3"/>
</dbReference>
<dbReference type="SMART" id="SM01411">
    <property type="entry name" value="Ephrin_rec_like"/>
    <property type="match status" value="3"/>
</dbReference>
<feature type="disulfide bond" evidence="16">
    <location>
        <begin position="1160"/>
        <end position="1169"/>
    </location>
</feature>
<evidence type="ECO:0000256" key="12">
    <source>
        <dbReference type="ARBA" id="ARBA00022976"/>
    </source>
</evidence>
<keyword evidence="9" id="KW-0677">Repeat</keyword>
<feature type="disulfide bond" evidence="17">
    <location>
        <begin position="2296"/>
        <end position="2323"/>
    </location>
</feature>
<dbReference type="Pfam" id="PF00092">
    <property type="entry name" value="VWA"/>
    <property type="match status" value="1"/>
</dbReference>
<dbReference type="FunFam" id="2.10.25.10:FF:000095">
    <property type="entry name" value="Notch, isoform B"/>
    <property type="match status" value="1"/>
</dbReference>
<dbReference type="InterPro" id="IPR011641">
    <property type="entry name" value="Tyr-kin_ephrin_A/B_rcpt-like"/>
</dbReference>
<feature type="domain" description="Sushi" evidence="22">
    <location>
        <begin position="1547"/>
        <end position="1604"/>
    </location>
</feature>
<feature type="domain" description="Sushi" evidence="22">
    <location>
        <begin position="1847"/>
        <end position="1905"/>
    </location>
</feature>
<feature type="disulfide bond" evidence="17">
    <location>
        <begin position="451"/>
        <end position="478"/>
    </location>
</feature>
<dbReference type="PROSITE" id="PS01186">
    <property type="entry name" value="EGF_2"/>
    <property type="match status" value="3"/>
</dbReference>
<dbReference type="Pfam" id="PF02494">
    <property type="entry name" value="HYR"/>
    <property type="match status" value="2"/>
</dbReference>
<dbReference type="InterPro" id="IPR009030">
    <property type="entry name" value="Growth_fac_rcpt_cys_sf"/>
</dbReference>
<dbReference type="SMART" id="SM00181">
    <property type="entry name" value="EGF"/>
    <property type="match status" value="6"/>
</dbReference>
<evidence type="ECO:0000256" key="11">
    <source>
        <dbReference type="ARBA" id="ARBA00022889"/>
    </source>
</evidence>
<dbReference type="SUPFAM" id="SSF53300">
    <property type="entry name" value="vWA-like"/>
    <property type="match status" value="1"/>
</dbReference>
<feature type="domain" description="EGF-like" evidence="19">
    <location>
        <begin position="1058"/>
        <end position="1094"/>
    </location>
</feature>
<feature type="domain" description="Sushi" evidence="22">
    <location>
        <begin position="421"/>
        <end position="480"/>
    </location>
</feature>
<feature type="disulfide bond" evidence="17">
    <location>
        <begin position="2105"/>
        <end position="2132"/>
    </location>
</feature>
<dbReference type="GO" id="GO:0005576">
    <property type="term" value="C:extracellular region"/>
    <property type="evidence" value="ECO:0007669"/>
    <property type="project" value="UniProtKB-SubCell"/>
</dbReference>
<dbReference type="PROSITE" id="PS50825">
    <property type="entry name" value="HYR"/>
    <property type="match status" value="2"/>
</dbReference>
<dbReference type="SUPFAM" id="SSF57535">
    <property type="entry name" value="Complement control module/SCR domain"/>
    <property type="match status" value="20"/>
</dbReference>
<evidence type="ECO:0008006" key="26">
    <source>
        <dbReference type="Google" id="ProtNLM"/>
    </source>
</evidence>
<keyword evidence="25" id="KW-1185">Reference proteome</keyword>
<dbReference type="InterPro" id="IPR036465">
    <property type="entry name" value="vWFA_dom_sf"/>
</dbReference>
<dbReference type="EMBL" id="JARKHS020032423">
    <property type="protein sequence ID" value="KAK8760051.1"/>
    <property type="molecule type" value="Genomic_DNA"/>
</dbReference>
<dbReference type="CDD" id="cd00054">
    <property type="entry name" value="EGF_CA"/>
    <property type="match status" value="6"/>
</dbReference>
<dbReference type="Pfam" id="PF00354">
    <property type="entry name" value="Pentaxin"/>
    <property type="match status" value="1"/>
</dbReference>
<feature type="disulfide bond" evidence="17">
    <location>
        <begin position="1817"/>
        <end position="1844"/>
    </location>
</feature>
<feature type="domain" description="Sushi" evidence="22">
    <location>
        <begin position="2268"/>
        <end position="2325"/>
    </location>
</feature>
<dbReference type="Proteomes" id="UP001321473">
    <property type="component" value="Unassembled WGS sequence"/>
</dbReference>
<dbReference type="InterPro" id="IPR018097">
    <property type="entry name" value="EGF_Ca-bd_CS"/>
</dbReference>
<feature type="disulfide bond" evidence="16">
    <location>
        <begin position="1122"/>
        <end position="1131"/>
    </location>
</feature>
<evidence type="ECO:0000256" key="7">
    <source>
        <dbReference type="ARBA" id="ARBA00022692"/>
    </source>
</evidence>
<evidence type="ECO:0000313" key="25">
    <source>
        <dbReference type="Proteomes" id="UP001321473"/>
    </source>
</evidence>
<feature type="domain" description="HYR" evidence="21">
    <location>
        <begin position="628"/>
        <end position="709"/>
    </location>
</feature>
<keyword evidence="12" id="KW-0914">Notch signaling pathway</keyword>
<feature type="domain" description="Sushi" evidence="22">
    <location>
        <begin position="1605"/>
        <end position="1664"/>
    </location>
</feature>
<dbReference type="SMART" id="SM00032">
    <property type="entry name" value="CCP"/>
    <property type="match status" value="20"/>
</dbReference>
<keyword evidence="3" id="KW-0217">Developmental protein</keyword>
<dbReference type="PROSITE" id="PS51828">
    <property type="entry name" value="PTX_2"/>
    <property type="match status" value="1"/>
</dbReference>
<feature type="domain" description="Sushi" evidence="22">
    <location>
        <begin position="1729"/>
        <end position="1788"/>
    </location>
</feature>
<feature type="disulfide bond" evidence="17">
    <location>
        <begin position="1759"/>
        <end position="1786"/>
    </location>
</feature>
<dbReference type="Gene3D" id="2.60.120.200">
    <property type="match status" value="1"/>
</dbReference>
<dbReference type="SMART" id="SM00327">
    <property type="entry name" value="VWA"/>
    <property type="match status" value="1"/>
</dbReference>
<evidence type="ECO:0000256" key="5">
    <source>
        <dbReference type="ARBA" id="ARBA00022536"/>
    </source>
</evidence>
<dbReference type="GO" id="GO:0032991">
    <property type="term" value="C:protein-containing complex"/>
    <property type="evidence" value="ECO:0007669"/>
    <property type="project" value="UniProtKB-ARBA"/>
</dbReference>
<sequence length="2444" mass="262487">MNPPRQFRTLVLLLASLYSASLLCALRVQARRVPRRFPESTPQRERLDSLGAVLKRHVAKLRSAPRAELVFLVDSSSSVGADNFVNELRFVRKLLADFTVSYDRARVALVTFSSKQKVVREVDHITRPSTGNHKCALHNRQLAAVKYSGGGTFTLGAMQEAMDILDFARKDAAKAVFLVTDGYSNGGDPRPCAKRLRDSDVTIYTFGIRNGNVRELQDVASAPYHEHCYILDSFEQFEALARRALHEDMHVGPHQMVNATECGGLCPEGERCCHQEPLCTCGISSGQYACLCPRGHYGSGLRGDCHPCPRGTYQPVEASGDASICVPCPHAHQNSAPGSTSVAQCHCKRGYSAEGGTCKVVQCDQLSPPANGYMVNADCEVVFNAACGFRCNPGYRLIGNSIRVCQHDGTWSGSDPVCEKKRCSPLEAPLRGAMSCSGNSFDFETTCEFECQRGYALIGSRRRTCLSIALWDGLPALCRPVTCPPLAAPDHGAFSPPHCGETKSSFGESCTLHCADGFRVSGPETRHCLSTGTWSEPDNSAACVDAVPPTIMNCPGDIEVGSEPGYGEAIVDWEMLEAVDRDGAALFMNVAPAVMPPHLFPIGKHQVSYWVEDSAGNVAYCNFTVTVSDLEPPFVESCADPPEAFADDQLSAYVSWEEPAFSDNSGADVTLWQSHSQGLFPVGETRVTYVATDGSGNNASCVIRVVVREHRCSQPPPPANGDADCQRTGSGVTCAISCWEGYDLEPDSPREFSCTFDGGWSPFRPESFPDCSESVPSTSAAVKARLLYSAVGVSCGDELTRRQLRDHLEMKLATQAAMCPEGVSCAVQDLRVECPEEGTTVRTYRRRRSQDTDIGVSFRLTAGSHNGTSSKDHHLLSAMKALLGRLKDAVLHKELDFTLDEGGLTATALEDLEESVRLKCSAGSVPLSSQCVKCPMGTYYDSHNNTQPKCRPCPKGTFQPEEGQTLCIHCPNRASTLATKSKSVENCKEQCSPGTYSATGLKPCKHCRKAQYQPDYGAAGCLPCPSGTRSKRRGSVSEEECKESVLSGEKIDLRDTVEVNPCFSQPCSNGGTCVVVPAGFLCVCPRLYSGPYCERRLGLCARSPCGFGATCSEDAGGHSCVCPAGRTGADCSEDVDECASLPCQHNGTCLNTLGSYSCSCKHGFSGPTCSVDEDECASAPCLNGGTCRDGPGNFSCVCPAPFAGRWCEMELDACSANPCLNGAKCVNLGSHYRCVCPPGYEGARCEVEMDECSTAPCNQGATCVDHVGRFECVCPPGMTGRLCESEADPRFKLYFSGTNVFDRASVESLRKPLRELTACMWLKTTDRYNYGTPFSYATDDVDNMLTFTDYSGFVLYVNSERVITDVTANDGYWHHVCFSWSSAGGLWSVLKDGRLVESGVGLAAGVEIPADGTLVLGQEQDRRGGSFSTSESFSGEMTQVNVWSTLLSVDQAASLLTRCEFYFGDAVAWTDFRERLSGHILAASWGFCQGCPPPPAPVRGVASFSATSVGSVATYSCDQGHAVHRATTRRCLASGEWSHPIPVCLGVPCGIPAEPANGSLRGSLFRYSAKVSYVCSSGFRISGSAERRCQEDGRWSGDEPRCESVTCAANPTVINGMLAPTNDSVFRPGSKLGVICDQGYEFWERELFCTDRGEWSPAHAICQPRGCQEPLTVANGVAGLASKVDGARLVVTVVYSCVQGFVLSGAQTLTCDAEGAGTWSDDVPTCERVSCGQPTHLAAGFVCEAGEKHFFGDVVSCRCELGYTLSGRAEIACLANGTWSSPEARCQPVQCPQLSNPEYGEVTAASTDFGATATYLCHVNHTLVGSHWRRCSYDGSWSDDEPTCVPLQCPPHPPVTNGRITGSSRTLGSTVEVSCARGFELRGASRRSCHTAALWTPPKTPVCEPSDCAEPRAGPQALLSYTDTALGSRVHFSCEEGYVLRGSDSVVCSWGSLWTPAVPTCAPVDCGPPPPLEGGQAVEVGGTTYQSVAKYACRTGFRLLGSGQQTCAPNGTWTGDIISCDVISCPTPEDVPHATAAYASTSFGSSVEYRCDQWFELHGPQQRTCLANGTWSDSAPRCLPTSCTVPRPIKHGRVHSTPSFSLFACEQGFRLVGPKALRCRADGTWSGELPECVPMNCSLDEQLPNGKLVQDDATGETVRASCNPRHRLQGAGRWTCLDDGSWMVPGEATACLLAECPPPDPPLNGVVSGTDFNISSVVFYHCNPGYVLDGVQQRTCRDIGEWDGDVPACRRATGCDGGGPTSRPCPASSCPKPQHPLNGRVTYDRLTVGGSSNYSCQPGYKVSGPANRLCGRDGRWEGKEPTCRARRCPPLQAMPEHAHVDYTGFTQGHNATYSCDEGYSARGHPRSACQSDGSWKPDGSFECLRDHCLPLQDPDHGRVTLEGIWLGAKARYECNPGHALRGDNSRVCGADGTWSGTEASCNLP</sequence>
<dbReference type="SMART" id="SM00159">
    <property type="entry name" value="PTX"/>
    <property type="match status" value="1"/>
</dbReference>
<dbReference type="GO" id="GO:0000902">
    <property type="term" value="P:cell morphogenesis"/>
    <property type="evidence" value="ECO:0007669"/>
    <property type="project" value="UniProtKB-ARBA"/>
</dbReference>
<feature type="disulfide bond" evidence="17">
    <location>
        <begin position="391"/>
        <end position="418"/>
    </location>
</feature>
<feature type="domain" description="Sushi" evidence="22">
    <location>
        <begin position="1906"/>
        <end position="1963"/>
    </location>
</feature>
<keyword evidence="15" id="KW-0325">Glycoprotein</keyword>
<feature type="domain" description="VWFA" evidence="20">
    <location>
        <begin position="68"/>
        <end position="249"/>
    </location>
</feature>
<evidence type="ECO:0000259" key="21">
    <source>
        <dbReference type="PROSITE" id="PS50825"/>
    </source>
</evidence>
<dbReference type="InterPro" id="IPR000436">
    <property type="entry name" value="Sushi_SCR_CCP_dom"/>
</dbReference>
<evidence type="ECO:0000256" key="14">
    <source>
        <dbReference type="ARBA" id="ARBA00023157"/>
    </source>
</evidence>
<dbReference type="InterPro" id="IPR035976">
    <property type="entry name" value="Sushi/SCR/CCP_sf"/>
</dbReference>
<keyword evidence="5 16" id="KW-0245">EGF-like domain</keyword>
<evidence type="ECO:0000256" key="6">
    <source>
        <dbReference type="ARBA" id="ARBA00022659"/>
    </source>
</evidence>
<dbReference type="GO" id="GO:0048666">
    <property type="term" value="P:neuron development"/>
    <property type="evidence" value="ECO:0007669"/>
    <property type="project" value="UniProtKB-ARBA"/>
</dbReference>
<keyword evidence="7" id="KW-0812">Transmembrane</keyword>
<dbReference type="GO" id="GO:0005886">
    <property type="term" value="C:plasma membrane"/>
    <property type="evidence" value="ECO:0007669"/>
    <property type="project" value="UniProtKB-ARBA"/>
</dbReference>
<dbReference type="FunFam" id="2.10.25.10:FF:000472">
    <property type="entry name" value="Uncharacterized protein, isoform A"/>
    <property type="match status" value="1"/>
</dbReference>
<dbReference type="FunFam" id="2.10.25.10:FF:000327">
    <property type="entry name" value="neurogenic locus notch homolog protein 4"/>
    <property type="match status" value="1"/>
</dbReference>
<evidence type="ECO:0000256" key="13">
    <source>
        <dbReference type="ARBA" id="ARBA00022989"/>
    </source>
</evidence>
<feature type="disulfide bond" evidence="16">
    <location>
        <begin position="1236"/>
        <end position="1245"/>
    </location>
</feature>
<dbReference type="Gene3D" id="2.10.70.10">
    <property type="entry name" value="Complement Module, domain 1"/>
    <property type="match status" value="20"/>
</dbReference>
<feature type="domain" description="Sushi" evidence="22">
    <location>
        <begin position="1964"/>
        <end position="2022"/>
    </location>
</feature>
<dbReference type="Pfam" id="PF07645">
    <property type="entry name" value="EGF_CA"/>
    <property type="match status" value="1"/>
</dbReference>
<evidence type="ECO:0000256" key="18">
    <source>
        <dbReference type="SAM" id="SignalP"/>
    </source>
</evidence>
<evidence type="ECO:0000256" key="8">
    <source>
        <dbReference type="ARBA" id="ARBA00022729"/>
    </source>
</evidence>
<dbReference type="CDD" id="cd00185">
    <property type="entry name" value="TNFRSF"/>
    <property type="match status" value="1"/>
</dbReference>
<dbReference type="PANTHER" id="PTHR46393">
    <property type="entry name" value="SUSHI DOMAIN-CONTAINING PROTEIN"/>
    <property type="match status" value="1"/>
</dbReference>
<feature type="domain" description="Sushi" evidence="22">
    <location>
        <begin position="2386"/>
        <end position="2443"/>
    </location>
</feature>
<feature type="domain" description="HYR" evidence="21">
    <location>
        <begin position="544"/>
        <end position="627"/>
    </location>
</feature>
<feature type="domain" description="Sushi" evidence="22">
    <location>
        <begin position="710"/>
        <end position="773"/>
    </location>
</feature>
<keyword evidence="6 17" id="KW-0768">Sushi</keyword>
<organism evidence="24 25">
    <name type="scientific">Amblyomma americanum</name>
    <name type="common">Lone star tick</name>
    <dbReference type="NCBI Taxonomy" id="6943"/>
    <lineage>
        <taxon>Eukaryota</taxon>
        <taxon>Metazoa</taxon>
        <taxon>Ecdysozoa</taxon>
        <taxon>Arthropoda</taxon>
        <taxon>Chelicerata</taxon>
        <taxon>Arachnida</taxon>
        <taxon>Acari</taxon>
        <taxon>Parasitiformes</taxon>
        <taxon>Ixodida</taxon>
        <taxon>Ixodoidea</taxon>
        <taxon>Ixodidae</taxon>
        <taxon>Amblyomminae</taxon>
        <taxon>Amblyomma</taxon>
    </lineage>
</organism>
<name>A0AAQ4DC61_AMBAM</name>
<evidence type="ECO:0000256" key="4">
    <source>
        <dbReference type="ARBA" id="ARBA00022525"/>
    </source>
</evidence>
<gene>
    <name evidence="24" type="ORF">V5799_028691</name>
</gene>
<dbReference type="PROSITE" id="PS50026">
    <property type="entry name" value="EGF_3"/>
    <property type="match status" value="6"/>
</dbReference>
<feature type="disulfide bond" evidence="17">
    <location>
        <begin position="2051"/>
        <end position="2078"/>
    </location>
</feature>
<dbReference type="CDD" id="cd00033">
    <property type="entry name" value="CCP"/>
    <property type="match status" value="20"/>
</dbReference>
<proteinExistence type="predicted"/>
<keyword evidence="13" id="KW-0472">Membrane</keyword>
<dbReference type="PROSITE" id="PS50923">
    <property type="entry name" value="SUSHI"/>
    <property type="match status" value="20"/>
</dbReference>
<dbReference type="Gene3D" id="2.10.25.10">
    <property type="entry name" value="Laminin"/>
    <property type="match status" value="6"/>
</dbReference>
<dbReference type="PROSITE" id="PS50234">
    <property type="entry name" value="VWFA"/>
    <property type="match status" value="1"/>
</dbReference>
<feature type="domain" description="Sushi" evidence="22">
    <location>
        <begin position="2326"/>
        <end position="2385"/>
    </location>
</feature>
<feature type="domain" description="Pentraxin (PTX)" evidence="23">
    <location>
        <begin position="1289"/>
        <end position="1488"/>
    </location>
</feature>
<reference evidence="24 25" key="1">
    <citation type="journal article" date="2023" name="Arcadia Sci">
        <title>De novo assembly of a long-read Amblyomma americanum tick genome.</title>
        <authorList>
            <person name="Chou S."/>
            <person name="Poskanzer K.E."/>
            <person name="Rollins M."/>
            <person name="Thuy-Boun P.S."/>
        </authorList>
    </citation>
    <scope>NUCLEOTIDE SEQUENCE [LARGE SCALE GENOMIC DNA]</scope>
    <source>
        <strain evidence="24">F_SG_1</strain>
        <tissue evidence="24">Salivary glands</tissue>
    </source>
</reference>
<protein>
    <recommendedName>
        <fullName evidence="26">Sushi von willebrand factor type a protein</fullName>
    </recommendedName>
</protein>
<dbReference type="Gene3D" id="2.10.50.10">
    <property type="entry name" value="Tumor Necrosis Factor Receptor, subunit A, domain 2"/>
    <property type="match status" value="2"/>
</dbReference>
<dbReference type="FunFam" id="2.60.120.200:FF:000447">
    <property type="entry name" value="Predicted protein"/>
    <property type="match status" value="1"/>
</dbReference>
<dbReference type="InterPro" id="IPR003410">
    <property type="entry name" value="HYR_dom"/>
</dbReference>
<feature type="domain" description="Sushi" evidence="22">
    <location>
        <begin position="361"/>
        <end position="420"/>
    </location>
</feature>
<dbReference type="PANTHER" id="PTHR46393:SF7">
    <property type="entry name" value="COMPLEMENT C2"/>
    <property type="match status" value="1"/>
</dbReference>
<feature type="domain" description="Sushi" evidence="22">
    <location>
        <begin position="1789"/>
        <end position="1846"/>
    </location>
</feature>
<evidence type="ECO:0000256" key="9">
    <source>
        <dbReference type="ARBA" id="ARBA00022737"/>
    </source>
</evidence>
<dbReference type="SMART" id="SM00179">
    <property type="entry name" value="EGF_CA"/>
    <property type="match status" value="6"/>
</dbReference>
<evidence type="ECO:0000256" key="1">
    <source>
        <dbReference type="ARBA" id="ARBA00004479"/>
    </source>
</evidence>
<evidence type="ECO:0000256" key="10">
    <source>
        <dbReference type="ARBA" id="ARBA00022837"/>
    </source>
</evidence>
<feature type="domain" description="Sushi" evidence="22">
    <location>
        <begin position="481"/>
        <end position="545"/>
    </location>
</feature>
<feature type="domain" description="Sushi" evidence="22">
    <location>
        <begin position="2023"/>
        <end position="2080"/>
    </location>
</feature>
<dbReference type="Pfam" id="PF00084">
    <property type="entry name" value="Sushi"/>
    <property type="match status" value="19"/>
</dbReference>
<keyword evidence="14 16" id="KW-1015">Disulfide bond</keyword>
<dbReference type="InterPro" id="IPR001759">
    <property type="entry name" value="PTX_dom"/>
</dbReference>
<evidence type="ECO:0000313" key="24">
    <source>
        <dbReference type="EMBL" id="KAK8760051.1"/>
    </source>
</evidence>
<comment type="caution">
    <text evidence="16">Lacks conserved residue(s) required for the propagation of feature annotation.</text>
</comment>
<evidence type="ECO:0000256" key="2">
    <source>
        <dbReference type="ARBA" id="ARBA00004613"/>
    </source>
</evidence>
<keyword evidence="13" id="KW-1133">Transmembrane helix</keyword>
<feature type="disulfide bond" evidence="16">
    <location>
        <begin position="1274"/>
        <end position="1283"/>
    </location>
</feature>
<dbReference type="InterPro" id="IPR001881">
    <property type="entry name" value="EGF-like_Ca-bd_dom"/>
</dbReference>
<feature type="domain" description="EGF-like" evidence="19">
    <location>
        <begin position="1172"/>
        <end position="1208"/>
    </location>
</feature>
<dbReference type="GO" id="GO:0007155">
    <property type="term" value="P:cell adhesion"/>
    <property type="evidence" value="ECO:0007669"/>
    <property type="project" value="UniProtKB-KW"/>
</dbReference>
<dbReference type="PROSITE" id="PS00289">
    <property type="entry name" value="PTX_1"/>
    <property type="match status" value="1"/>
</dbReference>
<dbReference type="PRINTS" id="PR00895">
    <property type="entry name" value="PENTAXIN"/>
</dbReference>
<feature type="disulfide bond" evidence="16">
    <location>
        <begin position="1084"/>
        <end position="1093"/>
    </location>
</feature>
<feature type="domain" description="Sushi" evidence="22">
    <location>
        <begin position="1665"/>
        <end position="1728"/>
    </location>
</feature>
<dbReference type="InterPro" id="IPR002035">
    <property type="entry name" value="VWF_A"/>
</dbReference>
<evidence type="ECO:0000259" key="23">
    <source>
        <dbReference type="PROSITE" id="PS51828"/>
    </source>
</evidence>
<keyword evidence="10" id="KW-0106">Calcium</keyword>
<feature type="disulfide bond" evidence="17">
    <location>
        <begin position="1517"/>
        <end position="1544"/>
    </location>
</feature>
<feature type="disulfide bond" evidence="17">
    <location>
        <begin position="2222"/>
        <end position="2249"/>
    </location>
</feature>
<dbReference type="InterPro" id="IPR013320">
    <property type="entry name" value="ConA-like_dom_sf"/>
</dbReference>
<keyword evidence="11" id="KW-0130">Cell adhesion</keyword>
<evidence type="ECO:0000259" key="22">
    <source>
        <dbReference type="PROSITE" id="PS50923"/>
    </source>
</evidence>
<feature type="domain" description="Sushi" evidence="22">
    <location>
        <begin position="1489"/>
        <end position="1546"/>
    </location>
</feature>
<dbReference type="CDD" id="cd01450">
    <property type="entry name" value="vWFA_subfamily_ECM"/>
    <property type="match status" value="1"/>
</dbReference>
<dbReference type="InterPro" id="IPR049883">
    <property type="entry name" value="NOTCH1_EGF-like"/>
</dbReference>
<dbReference type="SUPFAM" id="SSF57196">
    <property type="entry name" value="EGF/Laminin"/>
    <property type="match status" value="3"/>
</dbReference>
<comment type="subcellular location">
    <subcellularLocation>
        <location evidence="1">Membrane</location>
        <topology evidence="1">Single-pass type I membrane protein</topology>
    </subcellularLocation>
    <subcellularLocation>
        <location evidence="2">Secreted</location>
    </subcellularLocation>
</comment>
<dbReference type="Pfam" id="PF12661">
    <property type="entry name" value="hEGF"/>
    <property type="match status" value="1"/>
</dbReference>
<dbReference type="FunFam" id="2.10.25.10:FF:000143">
    <property type="entry name" value="Protein crumbs 1"/>
    <property type="match status" value="1"/>
</dbReference>
<feature type="disulfide bond" evidence="17">
    <location>
        <begin position="1993"/>
        <end position="2020"/>
    </location>
</feature>
<accession>A0AAQ4DC61</accession>
<dbReference type="PROSITE" id="PS00022">
    <property type="entry name" value="EGF_1"/>
    <property type="match status" value="6"/>
</dbReference>
<feature type="domain" description="Sushi" evidence="22">
    <location>
        <begin position="2081"/>
        <end position="2134"/>
    </location>
</feature>
<dbReference type="SUPFAM" id="SSF57184">
    <property type="entry name" value="Growth factor receptor domain"/>
    <property type="match status" value="3"/>
</dbReference>
<feature type="disulfide bond" evidence="17">
    <location>
        <begin position="2414"/>
        <end position="2441"/>
    </location>
</feature>